<evidence type="ECO:0008006" key="3">
    <source>
        <dbReference type="Google" id="ProtNLM"/>
    </source>
</evidence>
<dbReference type="AlphaFoldDB" id="A0A8B9JC07"/>
<dbReference type="GO" id="GO:0003676">
    <property type="term" value="F:nucleic acid binding"/>
    <property type="evidence" value="ECO:0007669"/>
    <property type="project" value="InterPro"/>
</dbReference>
<evidence type="ECO:0000313" key="1">
    <source>
        <dbReference type="Ensembl" id="ENSAMXP00005017600.1"/>
    </source>
</evidence>
<proteinExistence type="predicted"/>
<organism evidence="1 2">
    <name type="scientific">Astyanax mexicanus</name>
    <name type="common">Blind cave fish</name>
    <name type="synonym">Astyanax fasciatus mexicanus</name>
    <dbReference type="NCBI Taxonomy" id="7994"/>
    <lineage>
        <taxon>Eukaryota</taxon>
        <taxon>Metazoa</taxon>
        <taxon>Chordata</taxon>
        <taxon>Craniata</taxon>
        <taxon>Vertebrata</taxon>
        <taxon>Euteleostomi</taxon>
        <taxon>Actinopterygii</taxon>
        <taxon>Neopterygii</taxon>
        <taxon>Teleostei</taxon>
        <taxon>Ostariophysi</taxon>
        <taxon>Characiformes</taxon>
        <taxon>Characoidei</taxon>
        <taxon>Acestrorhamphidae</taxon>
        <taxon>Acestrorhamphinae</taxon>
        <taxon>Astyanax</taxon>
    </lineage>
</organism>
<accession>A0A8B9JC07</accession>
<dbReference type="Proteomes" id="UP000694621">
    <property type="component" value="Unplaced"/>
</dbReference>
<dbReference type="Ensembl" id="ENSAMXT00005019450.1">
    <property type="protein sequence ID" value="ENSAMXP00005017600.1"/>
    <property type="gene ID" value="ENSAMXG00005009178.1"/>
</dbReference>
<sequence>MQLQWTDMTKVERFGRCVTHYMWQKKNIILNIKHGGGSVMVWGCFAVLGPGQLDVIDGTMNSAVYQTILEKENIRPSVRDLKLRCTWVLQQDNDPKHTNNLIEMLWQDLKQACFTCCSIKWLSEAIFG</sequence>
<name>A0A8B9JC07_ASTMX</name>
<protein>
    <recommendedName>
        <fullName evidence="3">Tc1-like transposase DDE domain-containing protein</fullName>
    </recommendedName>
</protein>
<dbReference type="Gene3D" id="3.30.420.10">
    <property type="entry name" value="Ribonuclease H-like superfamily/Ribonuclease H"/>
    <property type="match status" value="1"/>
</dbReference>
<evidence type="ECO:0000313" key="2">
    <source>
        <dbReference type="Proteomes" id="UP000694621"/>
    </source>
</evidence>
<reference evidence="1" key="1">
    <citation type="submission" date="2025-08" db="UniProtKB">
        <authorList>
            <consortium name="Ensembl"/>
        </authorList>
    </citation>
    <scope>IDENTIFICATION</scope>
</reference>
<dbReference type="InterPro" id="IPR036397">
    <property type="entry name" value="RNaseH_sf"/>
</dbReference>